<feature type="region of interest" description="Disordered" evidence="1">
    <location>
        <begin position="85"/>
        <end position="324"/>
    </location>
</feature>
<evidence type="ECO:0000259" key="2">
    <source>
        <dbReference type="Pfam" id="PF26133"/>
    </source>
</evidence>
<feature type="compositionally biased region" description="Pro residues" evidence="1">
    <location>
        <begin position="164"/>
        <end position="176"/>
    </location>
</feature>
<accession>A0AAD8TS81</accession>
<evidence type="ECO:0000313" key="3">
    <source>
        <dbReference type="EMBL" id="KAK1692246.1"/>
    </source>
</evidence>
<feature type="compositionally biased region" description="Pro residues" evidence="1">
    <location>
        <begin position="227"/>
        <end position="236"/>
    </location>
</feature>
<evidence type="ECO:0000256" key="1">
    <source>
        <dbReference type="SAM" id="MobiDB-lite"/>
    </source>
</evidence>
<name>A0AAD8TS81_LOLMU</name>
<protein>
    <recommendedName>
        <fullName evidence="2">DUF8039 domain-containing protein</fullName>
    </recommendedName>
</protein>
<dbReference type="AlphaFoldDB" id="A0AAD8TS81"/>
<organism evidence="3 4">
    <name type="scientific">Lolium multiflorum</name>
    <name type="common">Italian ryegrass</name>
    <name type="synonym">Lolium perenne subsp. multiflorum</name>
    <dbReference type="NCBI Taxonomy" id="4521"/>
    <lineage>
        <taxon>Eukaryota</taxon>
        <taxon>Viridiplantae</taxon>
        <taxon>Streptophyta</taxon>
        <taxon>Embryophyta</taxon>
        <taxon>Tracheophyta</taxon>
        <taxon>Spermatophyta</taxon>
        <taxon>Magnoliopsida</taxon>
        <taxon>Liliopsida</taxon>
        <taxon>Poales</taxon>
        <taxon>Poaceae</taxon>
        <taxon>BOP clade</taxon>
        <taxon>Pooideae</taxon>
        <taxon>Poodae</taxon>
        <taxon>Poeae</taxon>
        <taxon>Poeae Chloroplast Group 2 (Poeae type)</taxon>
        <taxon>Loliodinae</taxon>
        <taxon>Loliinae</taxon>
        <taxon>Lolium</taxon>
    </lineage>
</organism>
<sequence length="540" mass="59870">MMKMKMQEEVIKMKRHQMSPLMMIFVGPSPMHTDENEKRKLKGMLDDHKKKLYPNCEDGNTKLGATLELLQWKAEAATNGLKLCARPSSYHSREESLGRQAAISAARPPAARPPPARRPRPPAPSPAAGRARPPSPARARRPRAPSSSSSSGHTAPARARRRPPAPAVARPPPSPAAPAAARARRPPPAPRPLSSSSSSTLVPCSLDHAALPPSPSPAVPPARRRMPPPPLAPSPVPAAHSETMERDLEQEYLVEEIIRDDDDITSLYLNQSGEGDERTRGDGSDEEDDQDHRGDGSGEGEADSDSDNKRPDPEDPELNSIQRRVKKWALKKMATQFNDYKKKLDNSFIKKKKTPDFKGPYEKIKDHWEAFVKYKTSERAKTRSDTNKKNAANKMYFHTMGRGGYKAGRPKWEKWENDLIKNGIQPEMAPPSPVDPQMPSDLYPVDFITESTPCELHFQTMGYLTLKAAIGYVLPPVPDQRYHFKPVPPGYAVAGVDQVMDGFHYILLVIEPDTGIVEVMDSKSKPLEAWGDMADILLKA</sequence>
<dbReference type="InterPro" id="IPR058352">
    <property type="entry name" value="DUF8039"/>
</dbReference>
<gene>
    <name evidence="3" type="ORF">QYE76_008943</name>
</gene>
<dbReference type="EMBL" id="JAUUTY010000001">
    <property type="protein sequence ID" value="KAK1692246.1"/>
    <property type="molecule type" value="Genomic_DNA"/>
</dbReference>
<dbReference type="Pfam" id="PF26133">
    <property type="entry name" value="DUF8039"/>
    <property type="match status" value="1"/>
</dbReference>
<dbReference type="PANTHER" id="PTHR33018">
    <property type="entry name" value="OS10G0338966 PROTEIN-RELATED"/>
    <property type="match status" value="1"/>
</dbReference>
<proteinExistence type="predicted"/>
<reference evidence="3" key="1">
    <citation type="submission" date="2023-07" db="EMBL/GenBank/DDBJ databases">
        <title>A chromosome-level genome assembly of Lolium multiflorum.</title>
        <authorList>
            <person name="Chen Y."/>
            <person name="Copetti D."/>
            <person name="Kolliker R."/>
            <person name="Studer B."/>
        </authorList>
    </citation>
    <scope>NUCLEOTIDE SEQUENCE</scope>
    <source>
        <strain evidence="3">02402/16</strain>
        <tissue evidence="3">Leaf</tissue>
    </source>
</reference>
<comment type="caution">
    <text evidence="3">The sequence shown here is derived from an EMBL/GenBank/DDBJ whole genome shotgun (WGS) entry which is preliminary data.</text>
</comment>
<feature type="domain" description="DUF8039" evidence="2">
    <location>
        <begin position="443"/>
        <end position="522"/>
    </location>
</feature>
<evidence type="ECO:0000313" key="4">
    <source>
        <dbReference type="Proteomes" id="UP001231189"/>
    </source>
</evidence>
<feature type="compositionally biased region" description="Low complexity" evidence="1">
    <location>
        <begin position="144"/>
        <end position="157"/>
    </location>
</feature>
<keyword evidence="4" id="KW-1185">Reference proteome</keyword>
<feature type="compositionally biased region" description="Acidic residues" evidence="1">
    <location>
        <begin position="250"/>
        <end position="264"/>
    </location>
</feature>
<dbReference type="PANTHER" id="PTHR33018:SF34">
    <property type="entry name" value="OS02G0472350 PROTEIN"/>
    <property type="match status" value="1"/>
</dbReference>
<dbReference type="Proteomes" id="UP001231189">
    <property type="component" value="Unassembled WGS sequence"/>
</dbReference>